<protein>
    <submittedName>
        <fullName evidence="2">Uncharacterized protein DUF397</fullName>
    </submittedName>
</protein>
<organism evidence="2 3">
    <name type="scientific">Herbihabitans rhizosphaerae</name>
    <dbReference type="NCBI Taxonomy" id="1872711"/>
    <lineage>
        <taxon>Bacteria</taxon>
        <taxon>Bacillati</taxon>
        <taxon>Actinomycetota</taxon>
        <taxon>Actinomycetes</taxon>
        <taxon>Pseudonocardiales</taxon>
        <taxon>Pseudonocardiaceae</taxon>
        <taxon>Herbihabitans</taxon>
    </lineage>
</organism>
<evidence type="ECO:0000313" key="2">
    <source>
        <dbReference type="EMBL" id="RZS30392.1"/>
    </source>
</evidence>
<proteinExistence type="predicted"/>
<name>A0A4V2ERC7_9PSEU</name>
<reference evidence="2 3" key="1">
    <citation type="submission" date="2019-02" db="EMBL/GenBank/DDBJ databases">
        <title>Genomic Encyclopedia of Type Strains, Phase IV (KMG-IV): sequencing the most valuable type-strain genomes for metagenomic binning, comparative biology and taxonomic classification.</title>
        <authorList>
            <person name="Goeker M."/>
        </authorList>
    </citation>
    <scope>NUCLEOTIDE SEQUENCE [LARGE SCALE GENOMIC DNA]</scope>
    <source>
        <strain evidence="2 3">DSM 101727</strain>
    </source>
</reference>
<feature type="domain" description="DUF397" evidence="1">
    <location>
        <begin position="12"/>
        <end position="63"/>
    </location>
</feature>
<evidence type="ECO:0000259" key="1">
    <source>
        <dbReference type="Pfam" id="PF04149"/>
    </source>
</evidence>
<dbReference type="InterPro" id="IPR007278">
    <property type="entry name" value="DUF397"/>
</dbReference>
<sequence length="67" mass="7125">MWQSASALTGVTWRKSSRSNAANGCVEVAVVRGSHAVRDSKQPNGQAMVLDAGAWHGFLLAAKENSR</sequence>
<evidence type="ECO:0000313" key="3">
    <source>
        <dbReference type="Proteomes" id="UP000294257"/>
    </source>
</evidence>
<dbReference type="OrthoDB" id="4558943at2"/>
<gene>
    <name evidence="2" type="ORF">EV193_11790</name>
</gene>
<comment type="caution">
    <text evidence="2">The sequence shown here is derived from an EMBL/GenBank/DDBJ whole genome shotgun (WGS) entry which is preliminary data.</text>
</comment>
<dbReference type="EMBL" id="SGWQ01000017">
    <property type="protein sequence ID" value="RZS30392.1"/>
    <property type="molecule type" value="Genomic_DNA"/>
</dbReference>
<dbReference type="Proteomes" id="UP000294257">
    <property type="component" value="Unassembled WGS sequence"/>
</dbReference>
<dbReference type="AlphaFoldDB" id="A0A4V2ERC7"/>
<accession>A0A4V2ERC7</accession>
<keyword evidence="3" id="KW-1185">Reference proteome</keyword>
<dbReference type="Pfam" id="PF04149">
    <property type="entry name" value="DUF397"/>
    <property type="match status" value="1"/>
</dbReference>